<evidence type="ECO:0000313" key="1">
    <source>
        <dbReference type="EMBL" id="PHV70006.1"/>
    </source>
</evidence>
<comment type="caution">
    <text evidence="1">The sequence shown here is derived from an EMBL/GenBank/DDBJ whole genome shotgun (WGS) entry which is preliminary data.</text>
</comment>
<reference evidence="1" key="1">
    <citation type="submission" date="2017-10" db="EMBL/GenBank/DDBJ databases">
        <title>Genome sequence of cellulolytic Lachnospiraceae bacterium XHS1971 isolated from hotspring sediment.</title>
        <authorList>
            <person name="Vasudevan G."/>
            <person name="Joshi A.J."/>
            <person name="Hivarkar S."/>
            <person name="Lanjekar V.B."/>
            <person name="Dhakephalkar P.K."/>
            <person name="Dagar S."/>
        </authorList>
    </citation>
    <scope>NUCLEOTIDE SEQUENCE</scope>
    <source>
        <strain evidence="1">XHS1971</strain>
    </source>
</reference>
<evidence type="ECO:0000313" key="2">
    <source>
        <dbReference type="Proteomes" id="UP000224460"/>
    </source>
</evidence>
<proteinExistence type="predicted"/>
<protein>
    <submittedName>
        <fullName evidence="1">Ferredoxin</fullName>
    </submittedName>
</protein>
<organism evidence="1 2">
    <name type="scientific">Sporanaerobium hydrogeniformans</name>
    <dbReference type="NCBI Taxonomy" id="3072179"/>
    <lineage>
        <taxon>Bacteria</taxon>
        <taxon>Bacillati</taxon>
        <taxon>Bacillota</taxon>
        <taxon>Clostridia</taxon>
        <taxon>Lachnospirales</taxon>
        <taxon>Lachnospiraceae</taxon>
        <taxon>Sporanaerobium</taxon>
    </lineage>
</organism>
<accession>A0AC61D9N2</accession>
<sequence>MKAKVDQDTCISCGLCPSLCPEVFQFNDDGKAHAIVPEVPTDLEDTAQEAADSCPVSAITVE</sequence>
<keyword evidence="2" id="KW-1185">Reference proteome</keyword>
<name>A0AC61D9N2_9FIRM</name>
<dbReference type="EMBL" id="PEDL01000015">
    <property type="protein sequence ID" value="PHV70006.1"/>
    <property type="molecule type" value="Genomic_DNA"/>
</dbReference>
<dbReference type="Proteomes" id="UP000224460">
    <property type="component" value="Unassembled WGS sequence"/>
</dbReference>
<gene>
    <name evidence="1" type="ORF">CS063_12735</name>
</gene>